<keyword evidence="2" id="KW-1185">Reference proteome</keyword>
<reference evidence="1 2" key="1">
    <citation type="journal article" date="2008" name="PLoS Genet.">
        <title>Genomic islands in the pathogenic filamentous fungus Aspergillus fumigatus.</title>
        <authorList>
            <person name="Fedorova N.D."/>
            <person name="Khaldi N."/>
            <person name="Joardar V.S."/>
            <person name="Maiti R."/>
            <person name="Amedeo P."/>
            <person name="Anderson M.J."/>
            <person name="Crabtree J."/>
            <person name="Silva J.C."/>
            <person name="Badger J.H."/>
            <person name="Albarraq A."/>
            <person name="Angiuoli S."/>
            <person name="Bussey H."/>
            <person name="Bowyer P."/>
            <person name="Cotty P.J."/>
            <person name="Dyer P.S."/>
            <person name="Egan A."/>
            <person name="Galens K."/>
            <person name="Fraser-Liggett C.M."/>
            <person name="Haas B.J."/>
            <person name="Inman J.M."/>
            <person name="Kent R."/>
            <person name="Lemieux S."/>
            <person name="Malavazi I."/>
            <person name="Orvis J."/>
            <person name="Roemer T."/>
            <person name="Ronning C.M."/>
            <person name="Sundaram J.P."/>
            <person name="Sutton G."/>
            <person name="Turner G."/>
            <person name="Venter J.C."/>
            <person name="White O.R."/>
            <person name="Whitty B.R."/>
            <person name="Youngman P."/>
            <person name="Wolfe K.H."/>
            <person name="Goldman G.H."/>
            <person name="Wortman J.R."/>
            <person name="Jiang B."/>
            <person name="Denning D.W."/>
            <person name="Nierman W.C."/>
        </authorList>
    </citation>
    <scope>NUCLEOTIDE SEQUENCE [LARGE SCALE GENOMIC DNA]</scope>
    <source>
        <strain evidence="2">CBS 144.89 / FGSC A1163 / CEA10</strain>
    </source>
</reference>
<sequence length="226" mass="24334">MESRKETYQEVGLSAALRSRGTFFSPWVTFTGSPLAQANCQSIFWSLTEQSNGTNYLGSIYAKTKQNRVQNGIQGSCQGAAAQFWFNAMGQIWGGFLVLDSMDLASDLLHPRLQSGHGRILGGDGRGDGCKHEEGDNGGLHIEWFDGTAEQEISSSRNYDDPTTYVRIPYLSGSGNLGHSGLASNQISDALMIGSKVPAINGIYGVSMIKSCVRNNGLQNDTPIGT</sequence>
<name>B0XU46_ASPFC</name>
<evidence type="ECO:0000313" key="1">
    <source>
        <dbReference type="EMBL" id="EDP54969.1"/>
    </source>
</evidence>
<accession>B0XU46</accession>
<dbReference type="EMBL" id="DS499595">
    <property type="protein sequence ID" value="EDP54969.1"/>
    <property type="molecule type" value="Genomic_DNA"/>
</dbReference>
<dbReference type="HOGENOM" id="CLU_1224504_0_0_1"/>
<dbReference type="VEuPathDB" id="FungiDB:AFUB_030300"/>
<organism evidence="1 2">
    <name type="scientific">Aspergillus fumigatus (strain CBS 144.89 / FGSC A1163 / CEA10)</name>
    <name type="common">Neosartorya fumigata</name>
    <dbReference type="NCBI Taxonomy" id="451804"/>
    <lineage>
        <taxon>Eukaryota</taxon>
        <taxon>Fungi</taxon>
        <taxon>Dikarya</taxon>
        <taxon>Ascomycota</taxon>
        <taxon>Pezizomycotina</taxon>
        <taxon>Eurotiomycetes</taxon>
        <taxon>Eurotiomycetidae</taxon>
        <taxon>Eurotiales</taxon>
        <taxon>Aspergillaceae</taxon>
        <taxon>Aspergillus</taxon>
        <taxon>Aspergillus subgen. Fumigati</taxon>
    </lineage>
</organism>
<gene>
    <name evidence="1" type="ORF">AFUB_030300</name>
</gene>
<protein>
    <submittedName>
        <fullName evidence="1">Uncharacterized protein</fullName>
    </submittedName>
</protein>
<evidence type="ECO:0000313" key="2">
    <source>
        <dbReference type="Proteomes" id="UP000001699"/>
    </source>
</evidence>
<proteinExistence type="predicted"/>
<dbReference type="Proteomes" id="UP000001699">
    <property type="component" value="Unassembled WGS sequence"/>
</dbReference>
<dbReference type="AlphaFoldDB" id="B0XU46"/>